<dbReference type="SMART" id="SM01211">
    <property type="entry name" value="GATase_5"/>
    <property type="match status" value="1"/>
</dbReference>
<dbReference type="PANTHER" id="PTHR10099">
    <property type="entry name" value="PHOSPHORIBOSYLFORMYLGLYCINAMIDINE SYNTHASE"/>
    <property type="match status" value="1"/>
</dbReference>
<evidence type="ECO:0000256" key="15">
    <source>
        <dbReference type="ARBA" id="ARBA00032632"/>
    </source>
</evidence>
<dbReference type="CDD" id="cd02203">
    <property type="entry name" value="PurL_repeat1"/>
    <property type="match status" value="1"/>
</dbReference>
<gene>
    <name evidence="21" type="ORF">B4U80_03789</name>
</gene>
<evidence type="ECO:0000256" key="14">
    <source>
        <dbReference type="ARBA" id="ARBA00029823"/>
    </source>
</evidence>
<evidence type="ECO:0000256" key="17">
    <source>
        <dbReference type="ARBA" id="ARBA00071729"/>
    </source>
</evidence>
<dbReference type="Gene3D" id="3.30.1330.10">
    <property type="entry name" value="PurM-like, N-terminal domain"/>
    <property type="match status" value="2"/>
</dbReference>
<evidence type="ECO:0000256" key="12">
    <source>
        <dbReference type="ARBA" id="ARBA00022842"/>
    </source>
</evidence>
<dbReference type="STRING" id="299467.A0A443SF42"/>
<evidence type="ECO:0000259" key="19">
    <source>
        <dbReference type="Pfam" id="PF18072"/>
    </source>
</evidence>
<dbReference type="UniPathway" id="UPA00074">
    <property type="reaction ID" value="UER00128"/>
</dbReference>
<keyword evidence="13" id="KW-0315">Glutamine amidotransferase</keyword>
<dbReference type="InterPro" id="IPR010918">
    <property type="entry name" value="PurM-like_C_dom"/>
</dbReference>
<dbReference type="EC" id="6.3.5.3" evidence="4"/>
<feature type="domain" description="PurM-like C-terminal" evidence="18">
    <location>
        <begin position="334"/>
        <end position="479"/>
    </location>
</feature>
<dbReference type="GO" id="GO:0005524">
    <property type="term" value="F:ATP binding"/>
    <property type="evidence" value="ECO:0007669"/>
    <property type="project" value="UniProtKB-KW"/>
</dbReference>
<keyword evidence="12" id="KW-0460">Magnesium</keyword>
<evidence type="ECO:0000256" key="6">
    <source>
        <dbReference type="ARBA" id="ARBA00022553"/>
    </source>
</evidence>
<dbReference type="OrthoDB" id="6666987at2759"/>
<dbReference type="GO" id="GO:0004642">
    <property type="term" value="F:phosphoribosylformylglycinamidine synthase activity"/>
    <property type="evidence" value="ECO:0007669"/>
    <property type="project" value="UniProtKB-EC"/>
</dbReference>
<evidence type="ECO:0000256" key="8">
    <source>
        <dbReference type="ARBA" id="ARBA00022723"/>
    </source>
</evidence>
<evidence type="ECO:0000256" key="10">
    <source>
        <dbReference type="ARBA" id="ARBA00022755"/>
    </source>
</evidence>
<keyword evidence="5" id="KW-0963">Cytoplasm</keyword>
<keyword evidence="6" id="KW-0597">Phosphoprotein</keyword>
<reference evidence="21 22" key="1">
    <citation type="journal article" date="2018" name="Gigascience">
        <title>Genomes of trombidid mites reveal novel predicted allergens and laterally-transferred genes associated with secondary metabolism.</title>
        <authorList>
            <person name="Dong X."/>
            <person name="Chaisiri K."/>
            <person name="Xia D."/>
            <person name="Armstrong S.D."/>
            <person name="Fang Y."/>
            <person name="Donnelly M.J."/>
            <person name="Kadowaki T."/>
            <person name="McGarry J.W."/>
            <person name="Darby A.C."/>
            <person name="Makepeace B.L."/>
        </authorList>
    </citation>
    <scope>NUCLEOTIDE SEQUENCE [LARGE SCALE GENOMIC DNA]</scope>
    <source>
        <strain evidence="21">UoL-UT</strain>
    </source>
</reference>
<dbReference type="SUPFAM" id="SSF109736">
    <property type="entry name" value="FGAM synthase PurL, linker domain"/>
    <property type="match status" value="1"/>
</dbReference>
<evidence type="ECO:0000256" key="9">
    <source>
        <dbReference type="ARBA" id="ARBA00022741"/>
    </source>
</evidence>
<dbReference type="PANTHER" id="PTHR10099:SF1">
    <property type="entry name" value="PHOSPHORIBOSYLFORMYLGLYCINAMIDINE SYNTHASE"/>
    <property type="match status" value="1"/>
</dbReference>
<comment type="subcellular location">
    <subcellularLocation>
        <location evidence="1">Cytoplasm</location>
    </subcellularLocation>
</comment>
<evidence type="ECO:0000313" key="22">
    <source>
        <dbReference type="Proteomes" id="UP000288716"/>
    </source>
</evidence>
<dbReference type="InterPro" id="IPR055181">
    <property type="entry name" value="FGAR-AT_PurM_N-like"/>
</dbReference>
<evidence type="ECO:0000256" key="16">
    <source>
        <dbReference type="ARBA" id="ARBA00057317"/>
    </source>
</evidence>
<dbReference type="CDD" id="cd01740">
    <property type="entry name" value="GATase1_FGAR_AT"/>
    <property type="match status" value="1"/>
</dbReference>
<proteinExistence type="inferred from homology"/>
<keyword evidence="22" id="KW-1185">Reference proteome</keyword>
<dbReference type="InterPro" id="IPR029062">
    <property type="entry name" value="Class_I_gatase-like"/>
</dbReference>
<keyword evidence="9" id="KW-0547">Nucleotide-binding</keyword>
<dbReference type="Pfam" id="PF13507">
    <property type="entry name" value="GATase_5"/>
    <property type="match status" value="1"/>
</dbReference>
<dbReference type="CDD" id="cd02204">
    <property type="entry name" value="PurL_repeat2"/>
    <property type="match status" value="1"/>
</dbReference>
<dbReference type="SUPFAM" id="SSF52317">
    <property type="entry name" value="Class I glutamine amidotransferase-like"/>
    <property type="match status" value="1"/>
</dbReference>
<dbReference type="NCBIfam" id="TIGR01735">
    <property type="entry name" value="FGAM_synt"/>
    <property type="match status" value="1"/>
</dbReference>
<keyword evidence="8" id="KW-0479">Metal-binding</keyword>
<dbReference type="Pfam" id="PF02769">
    <property type="entry name" value="AIRS_C"/>
    <property type="match status" value="2"/>
</dbReference>
<keyword evidence="11" id="KW-0067">ATP-binding</keyword>
<dbReference type="Pfam" id="PF22689">
    <property type="entry name" value="FGAR-AT_PurM_N-like"/>
    <property type="match status" value="1"/>
</dbReference>
<dbReference type="GO" id="GO:0005737">
    <property type="term" value="C:cytoplasm"/>
    <property type="evidence" value="ECO:0007669"/>
    <property type="project" value="UniProtKB-SubCell"/>
</dbReference>
<dbReference type="FunFam" id="3.30.1330.10:FF:000010">
    <property type="entry name" value="Phosphoribosylformylglycinamidine synthase"/>
    <property type="match status" value="1"/>
</dbReference>
<evidence type="ECO:0000256" key="13">
    <source>
        <dbReference type="ARBA" id="ARBA00022962"/>
    </source>
</evidence>
<dbReference type="GO" id="GO:0046872">
    <property type="term" value="F:metal ion binding"/>
    <property type="evidence" value="ECO:0007669"/>
    <property type="project" value="UniProtKB-KW"/>
</dbReference>
<dbReference type="EMBL" id="NCKV01003027">
    <property type="protein sequence ID" value="RWS26136.1"/>
    <property type="molecule type" value="Genomic_DNA"/>
</dbReference>
<dbReference type="InterPro" id="IPR036676">
    <property type="entry name" value="PurM-like_C_sf"/>
</dbReference>
<dbReference type="VEuPathDB" id="VectorBase:LDEU005904"/>
<feature type="domain" description="Phosphoribosylformylglycinamidine synthase linker" evidence="19">
    <location>
        <begin position="56"/>
        <end position="105"/>
    </location>
</feature>
<dbReference type="Gene3D" id="1.10.8.750">
    <property type="entry name" value="Phosphoribosylformylglycinamidine synthase, linker domain"/>
    <property type="match status" value="1"/>
</dbReference>
<accession>A0A443SF42</accession>
<dbReference type="Gene3D" id="3.90.650.10">
    <property type="entry name" value="PurM-like C-terminal domain"/>
    <property type="match status" value="2"/>
</dbReference>
<evidence type="ECO:0000259" key="18">
    <source>
        <dbReference type="Pfam" id="PF02769"/>
    </source>
</evidence>
<evidence type="ECO:0000256" key="11">
    <source>
        <dbReference type="ARBA" id="ARBA00022840"/>
    </source>
</evidence>
<protein>
    <recommendedName>
        <fullName evidence="17">Phosphoribosylformylglycinamidine synthase</fullName>
        <ecNumber evidence="4">6.3.5.3</ecNumber>
    </recommendedName>
    <alternativeName>
        <fullName evidence="15">Formylglycinamide ribonucleotide amidotransferase</fullName>
    </alternativeName>
    <alternativeName>
        <fullName evidence="14">Formylglycinamide ribotide amidotransferase</fullName>
    </alternativeName>
</protein>
<dbReference type="FunFam" id="1.10.8.750:FF:000001">
    <property type="entry name" value="Putative phosphoribosylformylglycinamidine synthase"/>
    <property type="match status" value="1"/>
</dbReference>
<keyword evidence="10" id="KW-0658">Purine biosynthesis</keyword>
<dbReference type="InterPro" id="IPR010073">
    <property type="entry name" value="PurL_large"/>
</dbReference>
<feature type="domain" description="FGAR-AT PurM N-terminal-like" evidence="20">
    <location>
        <begin position="546"/>
        <end position="705"/>
    </location>
</feature>
<dbReference type="Gene3D" id="3.40.50.880">
    <property type="match status" value="1"/>
</dbReference>
<feature type="domain" description="PurM-like C-terminal" evidence="18">
    <location>
        <begin position="734"/>
        <end position="854"/>
    </location>
</feature>
<keyword evidence="7" id="KW-0436">Ligase</keyword>
<dbReference type="InterPro" id="IPR041609">
    <property type="entry name" value="PurL_linker"/>
</dbReference>
<name>A0A443SF42_9ACAR</name>
<dbReference type="GO" id="GO:0006189">
    <property type="term" value="P:'de novo' IMP biosynthetic process"/>
    <property type="evidence" value="ECO:0007669"/>
    <property type="project" value="UniProtKB-UniPathway"/>
</dbReference>
<comment type="pathway">
    <text evidence="2">Purine metabolism; IMP biosynthesis via de novo pathway; 5-amino-1-(5-phospho-D-ribosyl)imidazole from N(2)-formyl-N(1)-(5-phospho-D-ribosyl)glycinamide: step 1/2.</text>
</comment>
<dbReference type="Pfam" id="PF18072">
    <property type="entry name" value="FGAR-AT_linker"/>
    <property type="match status" value="1"/>
</dbReference>
<evidence type="ECO:0000313" key="21">
    <source>
        <dbReference type="EMBL" id="RWS26136.1"/>
    </source>
</evidence>
<comment type="function">
    <text evidence="16">Phosphoribosylformylglycinamidine synthase involved in the purines biosynthetic pathway. Catalyzes the ATP-dependent conversion of formylglycinamide ribonucleotide (FGAR) and glutamine to yield formylglycinamidine ribonucleotide (FGAM) and glutamate.</text>
</comment>
<dbReference type="SUPFAM" id="SSF56042">
    <property type="entry name" value="PurM C-terminal domain-like"/>
    <property type="match status" value="2"/>
</dbReference>
<evidence type="ECO:0000256" key="7">
    <source>
        <dbReference type="ARBA" id="ARBA00022598"/>
    </source>
</evidence>
<evidence type="ECO:0000256" key="1">
    <source>
        <dbReference type="ARBA" id="ARBA00004496"/>
    </source>
</evidence>
<dbReference type="Proteomes" id="UP000288716">
    <property type="component" value="Unassembled WGS sequence"/>
</dbReference>
<dbReference type="SUPFAM" id="SSF55326">
    <property type="entry name" value="PurM N-terminal domain-like"/>
    <property type="match status" value="2"/>
</dbReference>
<evidence type="ECO:0000256" key="5">
    <source>
        <dbReference type="ARBA" id="ARBA00022490"/>
    </source>
</evidence>
<evidence type="ECO:0000256" key="3">
    <source>
        <dbReference type="ARBA" id="ARBA00008608"/>
    </source>
</evidence>
<dbReference type="PROSITE" id="PS51273">
    <property type="entry name" value="GATASE_TYPE_1"/>
    <property type="match status" value="1"/>
</dbReference>
<dbReference type="AlphaFoldDB" id="A0A443SF42"/>
<comment type="caution">
    <text evidence="21">The sequence shown here is derived from an EMBL/GenBank/DDBJ whole genome shotgun (WGS) entry which is preliminary data.</text>
</comment>
<dbReference type="InterPro" id="IPR036921">
    <property type="entry name" value="PurM-like_N_sf"/>
</dbReference>
<evidence type="ECO:0000256" key="4">
    <source>
        <dbReference type="ARBA" id="ARBA00012747"/>
    </source>
</evidence>
<organism evidence="21 22">
    <name type="scientific">Leptotrombidium deliense</name>
    <dbReference type="NCBI Taxonomy" id="299467"/>
    <lineage>
        <taxon>Eukaryota</taxon>
        <taxon>Metazoa</taxon>
        <taxon>Ecdysozoa</taxon>
        <taxon>Arthropoda</taxon>
        <taxon>Chelicerata</taxon>
        <taxon>Arachnida</taxon>
        <taxon>Acari</taxon>
        <taxon>Acariformes</taxon>
        <taxon>Trombidiformes</taxon>
        <taxon>Prostigmata</taxon>
        <taxon>Anystina</taxon>
        <taxon>Parasitengona</taxon>
        <taxon>Trombiculoidea</taxon>
        <taxon>Trombiculidae</taxon>
        <taxon>Leptotrombidium</taxon>
    </lineage>
</organism>
<dbReference type="NCBIfam" id="NF003672">
    <property type="entry name" value="PRK05297.1"/>
    <property type="match status" value="1"/>
</dbReference>
<comment type="similarity">
    <text evidence="3">In the N-terminal section; belongs to the FGAMS family.</text>
</comment>
<dbReference type="FunFam" id="3.30.1330.10:FF:000007">
    <property type="entry name" value="Phosphoribosylformylglycinamidine synthase, putative"/>
    <property type="match status" value="1"/>
</dbReference>
<evidence type="ECO:0000259" key="20">
    <source>
        <dbReference type="Pfam" id="PF22689"/>
    </source>
</evidence>
<evidence type="ECO:0000256" key="2">
    <source>
        <dbReference type="ARBA" id="ARBA00004920"/>
    </source>
</evidence>
<sequence length="1205" mass="132954">MLQSRLSNEIENQIASQLFDRMTEQRYTSPINSFKLPIKLQSWTEIDILGRGMNALKEISNEMGLAFDEWDLQYYTKLFRDVFKRNPTSVECFDLAQSNSEHSRHWFFKGRLIVDGVEIEKNLIEMIVDTQKFTNDNNVIKFSDNSSAIKGFELNVLSPVNAAEASLVQLQKCTRHIIFTAETHNFPTGVAPFQGATTGTGGRIRDVQAAGRGGHVIAATAGYSFGNLLIPGYSLPWEDSSECYPYNFASPVDICIEASNGASDYGNKFGEPVLAGFARSFGNRLPNDERWEWIKPIMFSGGIGSIDARFVTKLSPEKNMLIVKVGGPVYRIGVGGGAASSTEVQGCYLETLGDEKNEELDFGAVQRGDAEMEQKLNRVIRACIEYSGENPIQSIHDQGAGGNGNVLKEIVDPKGAVIYTTKFSLGDPTIDTLELWGAEYQESNAILINESDKNILTKIGEREKCPINFVGTVSDDGFIKLVEGDEQTDSSKLPVNLELSHVLGSMPPKVFNLEKKQTLLRPLQLPENLTLLDALNRVLRLPSVASKRYLTNKVDRSVTGLVAQQQCVGYTHTPLCDYAMIALSFFDIKGSATSIGEQPIKGLLSPAAGARMSVAEAITNLMFAGITDLADVKCSGNWMWAAKLPGEGAKLFEACQAMCQLMKVLRIGIDGGKDSLSMAAKVKSANKKTEVVKAPGTLVISTYAPVADIRQKVTPEIKGDGKLIYINLSGLEKMRNGGSALAQVYGQIGSEPADIDKPELLRDCFEIVQKLIKSKRCTAGHDISDGGILVCLLEMAFATNCGIVANFNFSEKNVLNALFSEECGVIIEVLNDSVDYAMQMFKEKAISAQIIGEARFDNDVISVSVNGTNILESKTAILRDIWEETSFELEKRQANVDCVISERVTLKQRKQPDWKLTFNANDTRLSLSKDREFFTSKPRVAVVREEGINGDREMIASLYMVGFEVADVVVTDILGCRVSISALPLDSFRGLIFPGGFSYADVLGSARGWAATMKFNEKADNEMKRFKARSNTFSLGVCNGCQLMALLGWVGEQENGTQGTLLAHNDSERFESRFVSVKIKESNAIMLKDMHDSVLGVWIAHGEGKFTFTNDNVLHKVIENKCIALCYVDDDGKETTKYPFNPNGSIMGIAGICSDDGRHLAMMPHPERCTQMWHWPYVPPSWNKVEISPWTKMFRNAYDWCLNAV</sequence>